<dbReference type="PANTHER" id="PTHR22878:SF70">
    <property type="entry name" value="DYNEIN HEAVY CHAIN 2, AXONEMAL"/>
    <property type="match status" value="1"/>
</dbReference>
<dbReference type="FunFam" id="3.40.50.300:FF:000362">
    <property type="entry name" value="Dynein, axonemal, heavy chain 6"/>
    <property type="match status" value="1"/>
</dbReference>
<keyword evidence="4" id="KW-0963">Cytoplasm</keyword>
<dbReference type="Gene3D" id="1.10.287.2620">
    <property type="match status" value="1"/>
</dbReference>
<dbReference type="GO" id="GO:0045505">
    <property type="term" value="F:dynein intermediate chain binding"/>
    <property type="evidence" value="ECO:0007669"/>
    <property type="project" value="InterPro"/>
</dbReference>
<dbReference type="Pfam" id="PF08393">
    <property type="entry name" value="DHC_N2"/>
    <property type="match status" value="1"/>
</dbReference>
<keyword evidence="10" id="KW-0243">Dynein</keyword>
<evidence type="ECO:0000256" key="13">
    <source>
        <dbReference type="ARBA" id="ARBA00023175"/>
    </source>
</evidence>
<comment type="function">
    <text evidence="16">Force generating protein of respiratory cilia. Produces force towards the minus ends of microtubules. Dynein has ATPase activity; the force-producing power stroke is thought to occur on release of ADP. Involved in sperm motility; implicated in sperm flagellar assembly.</text>
</comment>
<dbReference type="InterPro" id="IPR013602">
    <property type="entry name" value="Dynein_heavy_linker"/>
</dbReference>
<dbReference type="FunFam" id="1.20.1270.280:FF:000001">
    <property type="entry name" value="dynein heavy chain 7, axonemal"/>
    <property type="match status" value="1"/>
</dbReference>
<keyword evidence="15" id="KW-0966">Cell projection</keyword>
<keyword evidence="14" id="KW-0206">Cytoskeleton</keyword>
<dbReference type="Gene3D" id="3.20.180.20">
    <property type="entry name" value="Dynein heavy chain, N-terminal domain 2"/>
    <property type="match status" value="1"/>
</dbReference>
<dbReference type="Gene3D" id="1.20.1270.280">
    <property type="match status" value="1"/>
</dbReference>
<feature type="coiled-coil region" evidence="18">
    <location>
        <begin position="577"/>
        <end position="604"/>
    </location>
</feature>
<dbReference type="Pfam" id="PF18198">
    <property type="entry name" value="AAA_lid_11"/>
    <property type="match status" value="1"/>
</dbReference>
<dbReference type="InterPro" id="IPR042222">
    <property type="entry name" value="Dynein_2_N"/>
</dbReference>
<feature type="domain" description="AAA+ ATPase" evidence="19">
    <location>
        <begin position="1470"/>
        <end position="1609"/>
    </location>
</feature>
<proteinExistence type="inferred from homology"/>
<dbReference type="InterPro" id="IPR041466">
    <property type="entry name" value="Dynein_AAA5_ext"/>
</dbReference>
<dbReference type="CDD" id="cd00009">
    <property type="entry name" value="AAA"/>
    <property type="match status" value="1"/>
</dbReference>
<dbReference type="FunFam" id="1.20.58.1120:FF:000005">
    <property type="entry name" value="Dynein, axonemal, heavy chain 12"/>
    <property type="match status" value="1"/>
</dbReference>
<comment type="subunit">
    <text evidence="3">Consists of at least two heavy chains and a number of intermediate and light chains.</text>
</comment>
<dbReference type="Gene3D" id="1.20.920.30">
    <property type="match status" value="1"/>
</dbReference>
<dbReference type="Gene3D" id="3.10.490.20">
    <property type="match status" value="1"/>
</dbReference>
<comment type="similarity">
    <text evidence="2">Belongs to the dynein heavy chain family.</text>
</comment>
<evidence type="ECO:0000259" key="19">
    <source>
        <dbReference type="SMART" id="SM00382"/>
    </source>
</evidence>
<dbReference type="GO" id="GO:0005930">
    <property type="term" value="C:axoneme"/>
    <property type="evidence" value="ECO:0007669"/>
    <property type="project" value="UniProtKB-SubCell"/>
</dbReference>
<keyword evidence="8" id="KW-0833">Ubl conjugation pathway</keyword>
<evidence type="ECO:0000313" key="21">
    <source>
        <dbReference type="Proteomes" id="UP000694549"/>
    </source>
</evidence>
<name>A0A8B9VMI5_9AVES</name>
<feature type="domain" description="AAA+ ATPase" evidence="19">
    <location>
        <begin position="1189"/>
        <end position="1328"/>
    </location>
</feature>
<dbReference type="InterPro" id="IPR041228">
    <property type="entry name" value="Dynein_C"/>
</dbReference>
<evidence type="ECO:0000256" key="3">
    <source>
        <dbReference type="ARBA" id="ARBA00011655"/>
    </source>
</evidence>
<keyword evidence="5" id="KW-0493">Microtubule</keyword>
<dbReference type="GO" id="GO:0051959">
    <property type="term" value="F:dynein light intermediate chain binding"/>
    <property type="evidence" value="ECO:0007669"/>
    <property type="project" value="InterPro"/>
</dbReference>
<dbReference type="InterPro" id="IPR041589">
    <property type="entry name" value="DNAH3_AAA_lid_1"/>
</dbReference>
<dbReference type="Pfam" id="PF12774">
    <property type="entry name" value="AAA_6"/>
    <property type="match status" value="1"/>
</dbReference>
<evidence type="ECO:0000256" key="7">
    <source>
        <dbReference type="ARBA" id="ARBA00022741"/>
    </source>
</evidence>
<evidence type="ECO:0000256" key="6">
    <source>
        <dbReference type="ARBA" id="ARBA00022737"/>
    </source>
</evidence>
<dbReference type="FunFam" id="3.40.50.300:FF:005585">
    <property type="entry name" value="Predicted protein"/>
    <property type="match status" value="1"/>
</dbReference>
<evidence type="ECO:0000256" key="2">
    <source>
        <dbReference type="ARBA" id="ARBA00008887"/>
    </source>
</evidence>
<dbReference type="GO" id="GO:0005874">
    <property type="term" value="C:microtubule"/>
    <property type="evidence" value="ECO:0007669"/>
    <property type="project" value="UniProtKB-KW"/>
</dbReference>
<evidence type="ECO:0000256" key="5">
    <source>
        <dbReference type="ARBA" id="ARBA00022701"/>
    </source>
</evidence>
<dbReference type="InterPro" id="IPR004273">
    <property type="entry name" value="Dynein_heavy_D6_P-loop"/>
</dbReference>
<dbReference type="Pfam" id="PF18199">
    <property type="entry name" value="Dynein_C"/>
    <property type="match status" value="1"/>
</dbReference>
<dbReference type="FunFam" id="3.20.180.20:FF:000003">
    <property type="entry name" value="Dynein heavy chain 12, axonemal"/>
    <property type="match status" value="1"/>
</dbReference>
<reference evidence="20" key="1">
    <citation type="submission" date="2025-08" db="UniProtKB">
        <authorList>
            <consortium name="Ensembl"/>
        </authorList>
    </citation>
    <scope>IDENTIFICATION</scope>
</reference>
<dbReference type="Gene3D" id="1.20.140.100">
    <property type="entry name" value="Dynein heavy chain, N-terminal domain 2"/>
    <property type="match status" value="1"/>
</dbReference>
<dbReference type="SUPFAM" id="SSF52540">
    <property type="entry name" value="P-loop containing nucleoside triphosphate hydrolases"/>
    <property type="match status" value="4"/>
</dbReference>
<dbReference type="FunFam" id="1.20.140.100:FF:000004">
    <property type="entry name" value="Dynein axonemal heavy chain 6"/>
    <property type="match status" value="1"/>
</dbReference>
<keyword evidence="11 18" id="KW-0175">Coiled coil</keyword>
<evidence type="ECO:0000256" key="17">
    <source>
        <dbReference type="ARBA" id="ARBA00069442"/>
    </source>
</evidence>
<sequence>RLYIYHFITNASLKSIDIYLFGKTTPPRNTSICAYSLPLIILSFQNNYLFMKKCVQSNPVVPIQQQCLKSVLSLVPQSLMEGKDRELLVEKLLGEIIKDFEKSMNRCVVRSVLIKPDVKGLEYEEEAPLPLLPLGLDFSRPWHKSFIQAKNRILSKLHILHPTMKTLLDFGYSAFSTFLIGPINCESLKTDVSLCCSKAEEKILHTWYQRVISLFTQKEALNGINLDQVDSFYSCVATLMINQLKEFLRRNVEAFVKLFDPEDRSHLPLFKMELILDEKKMEFYPSLQDLEEAILFVVNRIGQTLQNVQTVHSWLAGDTTCLDTALPAHIVSWATSTLKSSIKDNLEGPKEYFENYVEKYGWLVDGTAQARIERFEAEQHSFGEYTTFIDEFFTLEKEILSLPEMAYFPMISLNCEDLKQGLASSANTFAKMLMDRIVANYREENEKICREFETIKERALKVPETTEEMMETIAYIKEVKIKGVQDLLLRIKEYCWQMNYFLDVFLFAPEDIALNATVVQWPTKMNPIFDEHDNMIEESKRKGEQELIQKSEKLVVELEKLARSVTEFEEYSELDCMQQYVADVRALQKRIQEADETVAHINKEETLFKWKLSDFPLLSNLKVDIEPYQKLFQLILKWQQTQKRWMDGAFLELNGEVMEAEIDDFSREIYKMSKLFQQKQKKIQQELKKTQRRTVEEKKGEEIKENIPTVNVFCNPGMRTRHWQQMSNIVGYDLTPDSGTTLRKVLKQNLAPYLEEFEAISVGASKEFSLEKAMHAMMETWDSISFNTTVYRETGVHILSAVDEIQAILDDQIVKTQTMRGSPFIKPFDKEIREWENRLIQIQEIIDEWLKVQAQWLYLEPIFSSEDIMQQMPEEGRLFQTVDKQWKDIMKYCAKDPKVLVATSLLGLLEKLQNCNELLDKIMKGLNAYLEKKRLFFPRFFFLSNDEMLEILSETKDPLRVQPHLKKCFEGIAKLHFLPNLDIKAMYSSEGECVELISKISTTEARGAVEKWLIQVEDIMLKSVHDVIAKSRMAYLETERKSWVLEWPGQVVLCVSQMFWTSEVHEVLCNGPEELKDYYNTLQLQLNDIVELVRGKLSKQTRTTLGALVTIDVHARDVVMEMIQSGVQSETDFQWLAQLRYYWESENVRVCIVNCNVKYAYEYLGNSPRLVITPLTDRCYRTLIGAFYLNLGGAPEGPAGTGKTETTKDLAKALAVQCVVFNCSDGLDYLAMGKFFKGLASSGAWACFDEFNRIELEVLSVVAQQILCIQRAIQIKLETFVFEGTELKLNPNCFVAITMNPGYAGRSELPDNLKVLFRTVAMMVPNYALIAEISLYSYGFLNAKSLSVKIVMTYRLCSEQLSSQYHYDYGMRAVKAVLVAAGNLKLKFPKEDEDVLLLRSIKDVNEPKFLSCDIPLFMGITSDLFPGIKLPDADYNDFLECANECCIQHNVQPVKAFIEKMIQTYEMMIVRHGFMLVGEPFSGKTKVLHVLADTLSLMNERGYGEEERVIFRTVNPKSITMGQLFGQFDLVSHEWTDGIVANTFREFALSETPERKWVIFDGPIDTLWIESMNTVLDDNKKLCLMSGEIIQMSLQMSLIFETMDLSQASPATVSRCGMIYLEPSQLGWTPLVTSWLSKLPEPLNLKVHQDLLQGLFDWLIPPALQLRQKQCKVLSHQQKHPCVDYGWFCVLFLFSFLLIFLPLQGCFAFATIWSIGGTCDGDSRIIFDNFLRETLAGKSGTNPVPKVVGKWECPFEEKGLVYDYVFELKGRGCWVHWNGFIKNINYSDKNLKIQDIIVPTMDTVRYTYLMELFIAHGKPLLLVGPTGTGKSVYVKDKLMNNLEKERYFPFFINFSARTSANQTQNIIMARLDKRRKGVFGPPMGKKCIIFIDDMNMPALEKYGAQPPIELLRQFFDHGIWYDLKDTSKITLVDIQLLAAMGPPGGGRNPVTPRFLRHFNICTINSFSDETMVRIFSTVVSFYLRAQEFTPEFFSVGNQIVAATLEVYKKAIKNLLPTPAKSHYTFNLRDFSRVIHGCLLIKRHAVENKHIMIRLFVHEVFRVFYDRLVEDDDRAWLFNLIKDIVKEHFKEAFDSVFAHLRQENTPVTEENMRSLFFGDYMNPELEGDERLYVEIPNIQLFGDVVEQCLDEYNQTHKTGMNLVVFRYVLEHLSRISRILKQSGGNALLVGMGGSGRQSLTRLAAFMSKMCVFQPEISKTYGTNEWREDLKVSINNLNKSKILEKRLRYLTDHFTYNLYCNVCRSLFEKDKLLFSFLLCCNLLMAKNEIERQEFMFLLTGGVGLKNKYKNPDPSWLPDKSWDEICRASEIPALKGLRNHVTENIGEWQKIYDSKEPQSFPLPEQWNNTLNELQKMVILRCLRPDKIGPAITTFVTDKLGKKFVEPPPFDLTKSYLDSNSTIPLIFVLSPGADPMSSLLKFANDKEMVGNKFQSISLGQGQGPIATKMIQEGMEEGTWVCLQNCHLAVSWMPVLEKICEEFSSEKCHPDFRLWLTSYPSPKFPVTILQNGVKMTNEPPTGLRLNLLQSFLSDPISDPAFFSGCPEKELVWEKLLFGVCFFHALVQERRKFGPLGWNIPYGFNESDLRISIRQLQLFINEYSHVPFEAVSYLTGECNYGGRVTDDWDRRLLLTMLDDFYNPEIIENPRYTFSPSGIYYAPPKGTYEDYIQFIKNLPFSQEPEVFGLHENVDISKDLQQIKILFESLLLTQGGDIQGTSSGGGDSTLYEIADDILSKLPNDFDIESCLAKYPVRYEESMNTVLVQEMERFNNLIRTIRITLINLKKAIKGLVVMDAELEALCGSLLIGKVPENWAKHSYPSLKPLGSYILDFLERLKFLQDWYELGKPTVFWLSGFYFTQAFLTGAMQNYARKHRIPIDLLGYEFQVIPQDTADTAPADGVYIHGLFLDGARWDRTKGMLAEQYPKLLFDIMPIIWIKPTAKSDIKKSNAYVCPLYKTSERKGVLSTTGHSTNFVIALTLNTDKPVQHWIKRGVALLCQLDD</sequence>
<evidence type="ECO:0000256" key="10">
    <source>
        <dbReference type="ARBA" id="ARBA00023017"/>
    </source>
</evidence>
<keyword evidence="6" id="KW-0677">Repeat</keyword>
<dbReference type="InterPro" id="IPR042228">
    <property type="entry name" value="Dynein_linker_3"/>
</dbReference>
<feature type="domain" description="AAA+ ATPase" evidence="19">
    <location>
        <begin position="1816"/>
        <end position="1964"/>
    </location>
</feature>
<dbReference type="FunFam" id="1.20.920.30:FF:000002">
    <property type="entry name" value="Dynein axonemal heavy chain 3"/>
    <property type="match status" value="1"/>
</dbReference>
<dbReference type="Pfam" id="PF17852">
    <property type="entry name" value="Dynein_AAA_lid"/>
    <property type="match status" value="1"/>
</dbReference>
<dbReference type="InterPro" id="IPR026983">
    <property type="entry name" value="DHC"/>
</dbReference>
<keyword evidence="13" id="KW-0505">Motor protein</keyword>
<dbReference type="InterPro" id="IPR043157">
    <property type="entry name" value="Dynein_AAA1S"/>
</dbReference>
<dbReference type="Gene3D" id="3.40.50.300">
    <property type="entry name" value="P-loop containing nucleotide triphosphate hydrolases"/>
    <property type="match status" value="4"/>
</dbReference>
<dbReference type="FunFam" id="1.10.287.2620:FF:000002">
    <property type="entry name" value="Dynein heavy chain 2, axonemal"/>
    <property type="match status" value="1"/>
</dbReference>
<reference evidence="20" key="2">
    <citation type="submission" date="2025-09" db="UniProtKB">
        <authorList>
            <consortium name="Ensembl"/>
        </authorList>
    </citation>
    <scope>IDENTIFICATION</scope>
</reference>
<dbReference type="FunFam" id="3.40.50.300:FF:000044">
    <property type="entry name" value="Dynein heavy chain 5, axonemal"/>
    <property type="match status" value="1"/>
</dbReference>
<keyword evidence="21" id="KW-1185">Reference proteome</keyword>
<dbReference type="InterPro" id="IPR042219">
    <property type="entry name" value="AAA_lid_11_sf"/>
</dbReference>
<dbReference type="InterPro" id="IPR027417">
    <property type="entry name" value="P-loop_NTPase"/>
</dbReference>
<evidence type="ECO:0000256" key="8">
    <source>
        <dbReference type="ARBA" id="ARBA00022786"/>
    </source>
</evidence>
<dbReference type="GO" id="GO:0005524">
    <property type="term" value="F:ATP binding"/>
    <property type="evidence" value="ECO:0007669"/>
    <property type="project" value="UniProtKB-KW"/>
</dbReference>
<evidence type="ECO:0000256" key="15">
    <source>
        <dbReference type="ARBA" id="ARBA00023273"/>
    </source>
</evidence>
<evidence type="ECO:0000256" key="16">
    <source>
        <dbReference type="ARBA" id="ARBA00057074"/>
    </source>
</evidence>
<dbReference type="Proteomes" id="UP000694549">
    <property type="component" value="Unplaced"/>
</dbReference>
<accession>A0A8B9VMI5</accession>
<dbReference type="Pfam" id="PF12775">
    <property type="entry name" value="AAA_7"/>
    <property type="match status" value="1"/>
</dbReference>
<dbReference type="Gene3D" id="1.20.58.1120">
    <property type="match status" value="1"/>
</dbReference>
<dbReference type="FunFam" id="1.10.8.720:FF:000001">
    <property type="entry name" value="dynein heavy chain 7, axonemal"/>
    <property type="match status" value="1"/>
</dbReference>
<dbReference type="InterPro" id="IPR043160">
    <property type="entry name" value="Dynein_C_barrel"/>
</dbReference>
<dbReference type="PANTHER" id="PTHR22878">
    <property type="entry name" value="DYNEIN HEAVY CHAIN 6, AXONEMAL-LIKE-RELATED"/>
    <property type="match status" value="1"/>
</dbReference>
<evidence type="ECO:0000313" key="20">
    <source>
        <dbReference type="Ensembl" id="ENSAZOP00000025549.1"/>
    </source>
</evidence>
<evidence type="ECO:0000256" key="9">
    <source>
        <dbReference type="ARBA" id="ARBA00022840"/>
    </source>
</evidence>
<keyword evidence="9" id="KW-0067">ATP-binding</keyword>
<dbReference type="GO" id="GO:0003341">
    <property type="term" value="P:cilium movement"/>
    <property type="evidence" value="ECO:0007669"/>
    <property type="project" value="UniProtKB-ARBA"/>
</dbReference>
<protein>
    <recommendedName>
        <fullName evidence="17">Dynein axonemal heavy chain 12</fullName>
    </recommendedName>
</protein>
<evidence type="ECO:0000256" key="18">
    <source>
        <dbReference type="SAM" id="Coils"/>
    </source>
</evidence>
<dbReference type="FunFam" id="3.10.490.20:FF:000001">
    <property type="entry name" value="dynein heavy chain 7, axonemal"/>
    <property type="match status" value="1"/>
</dbReference>
<dbReference type="SMART" id="SM00382">
    <property type="entry name" value="AAA"/>
    <property type="match status" value="3"/>
</dbReference>
<keyword evidence="7" id="KW-0547">Nucleotide-binding</keyword>
<comment type="subcellular location">
    <subcellularLocation>
        <location evidence="1">Cytoplasm</location>
        <location evidence="1">Cytoskeleton</location>
        <location evidence="1">Cilium axoneme</location>
    </subcellularLocation>
</comment>
<organism evidence="20 21">
    <name type="scientific">Anas zonorhyncha</name>
    <name type="common">Eastern spot-billed duck</name>
    <dbReference type="NCBI Taxonomy" id="75864"/>
    <lineage>
        <taxon>Eukaryota</taxon>
        <taxon>Metazoa</taxon>
        <taxon>Chordata</taxon>
        <taxon>Craniata</taxon>
        <taxon>Vertebrata</taxon>
        <taxon>Euteleostomi</taxon>
        <taxon>Archelosauria</taxon>
        <taxon>Archosauria</taxon>
        <taxon>Dinosauria</taxon>
        <taxon>Saurischia</taxon>
        <taxon>Theropoda</taxon>
        <taxon>Coelurosauria</taxon>
        <taxon>Aves</taxon>
        <taxon>Neognathae</taxon>
        <taxon>Galloanserae</taxon>
        <taxon>Anseriformes</taxon>
        <taxon>Anatidae</taxon>
        <taxon>Anatinae</taxon>
        <taxon>Anas</taxon>
    </lineage>
</organism>
<dbReference type="GO" id="GO:0030286">
    <property type="term" value="C:dynein complex"/>
    <property type="evidence" value="ECO:0007669"/>
    <property type="project" value="UniProtKB-KW"/>
</dbReference>
<dbReference type="InterPro" id="IPR024317">
    <property type="entry name" value="Dynein_heavy_chain_D4_dom"/>
</dbReference>
<dbReference type="Gene3D" id="1.10.8.710">
    <property type="match status" value="1"/>
</dbReference>
<dbReference type="InterPro" id="IPR035699">
    <property type="entry name" value="AAA_6"/>
</dbReference>
<dbReference type="InterPro" id="IPR041658">
    <property type="entry name" value="AAA_lid_11"/>
</dbReference>
<evidence type="ECO:0000256" key="1">
    <source>
        <dbReference type="ARBA" id="ARBA00004430"/>
    </source>
</evidence>
<evidence type="ECO:0000256" key="12">
    <source>
        <dbReference type="ARBA" id="ARBA00023069"/>
    </source>
</evidence>
<dbReference type="Pfam" id="PF03028">
    <property type="entry name" value="Dynein_heavy"/>
    <property type="match status" value="1"/>
</dbReference>
<dbReference type="FunFam" id="1.10.8.710:FF:000004">
    <property type="entry name" value="Dynein axonemal heavy chain 6"/>
    <property type="match status" value="1"/>
</dbReference>
<dbReference type="InterPro" id="IPR003593">
    <property type="entry name" value="AAA+_ATPase"/>
</dbReference>
<evidence type="ECO:0000256" key="11">
    <source>
        <dbReference type="ARBA" id="ARBA00023054"/>
    </source>
</evidence>
<evidence type="ECO:0000256" key="4">
    <source>
        <dbReference type="ARBA" id="ARBA00022490"/>
    </source>
</evidence>
<dbReference type="Pfam" id="PF17857">
    <property type="entry name" value="AAA_lid_1"/>
    <property type="match status" value="1"/>
</dbReference>
<keyword evidence="12" id="KW-0969">Cilium</keyword>
<dbReference type="Pfam" id="PF12780">
    <property type="entry name" value="AAA_8"/>
    <property type="match status" value="1"/>
</dbReference>
<dbReference type="GO" id="GO:0008569">
    <property type="term" value="F:minus-end-directed microtubule motor activity"/>
    <property type="evidence" value="ECO:0007669"/>
    <property type="project" value="InterPro"/>
</dbReference>
<evidence type="ECO:0000256" key="14">
    <source>
        <dbReference type="ARBA" id="ARBA00023212"/>
    </source>
</evidence>
<dbReference type="Gene3D" id="1.10.8.720">
    <property type="entry name" value="Region D6 of dynein motor"/>
    <property type="match status" value="1"/>
</dbReference>
<dbReference type="Gene3D" id="1.10.472.130">
    <property type="match status" value="1"/>
</dbReference>
<dbReference type="Ensembl" id="ENSAZOT00000027401.1">
    <property type="protein sequence ID" value="ENSAZOP00000025549.1"/>
    <property type="gene ID" value="ENSAZOG00000016203.1"/>
</dbReference>
<dbReference type="FunFam" id="3.40.50.300:FF:001112">
    <property type="entry name" value="Dynein heavy chain 12, axonemal"/>
    <property type="match status" value="1"/>
</dbReference>